<dbReference type="EMBL" id="JAAMOB010000007">
    <property type="protein sequence ID" value="KAF4111465.1"/>
    <property type="molecule type" value="Genomic_DNA"/>
</dbReference>
<dbReference type="InterPro" id="IPR036179">
    <property type="entry name" value="Ig-like_dom_sf"/>
</dbReference>
<sequence length="337" mass="37694">MERKVCVMIFLLYEIFKAIYGDIIQQHPVVSVYEGDNVVLSCFIKTKQISMVSWYKQVTGEEPRLIASSLLRSPKSQFHDEFNNNHFDAVRGTDSYNLTIVNALQSDSGTYYCAFSFSNVINFGNGTRLVIKGAEINKPTSLKLPKTELVKSEVNVPLQCSIQNELVSGGGENRLYWFKHGSEESPPGLIYVHGNTSDGCVRSSEADCLSPTCGYNLPKKKFSSSQTGIYCALATCGEALFGNVSKHNPDLDNFIIQNTHSLFVIVLTVLLTSNITINILLCCMRRNESINATESKYKQIQTTDDDVSITEYKEEEVNFWSSAAIVKCSKSEKKYQL</sequence>
<keyword evidence="12" id="KW-1185">Reference proteome</keyword>
<dbReference type="Pfam" id="PF07686">
    <property type="entry name" value="V-set"/>
    <property type="match status" value="1"/>
</dbReference>
<evidence type="ECO:0000259" key="10">
    <source>
        <dbReference type="PROSITE" id="PS50835"/>
    </source>
</evidence>
<feature type="signal peptide" evidence="9">
    <location>
        <begin position="1"/>
        <end position="21"/>
    </location>
</feature>
<evidence type="ECO:0000313" key="12">
    <source>
        <dbReference type="Proteomes" id="UP000579812"/>
    </source>
</evidence>
<dbReference type="CDD" id="cd00099">
    <property type="entry name" value="IgV"/>
    <property type="match status" value="1"/>
</dbReference>
<comment type="caution">
    <text evidence="11">The sequence shown here is derived from an EMBL/GenBank/DDBJ whole genome shotgun (WGS) entry which is preliminary data.</text>
</comment>
<dbReference type="Proteomes" id="UP000579812">
    <property type="component" value="Unassembled WGS sequence"/>
</dbReference>
<accession>A0A7J6CY12</accession>
<dbReference type="Gene3D" id="2.60.40.10">
    <property type="entry name" value="Immunoglobulins"/>
    <property type="match status" value="2"/>
</dbReference>
<reference evidence="11 12" key="1">
    <citation type="submission" date="2020-04" db="EMBL/GenBank/DDBJ databases">
        <title>Chromosome-level genome assembly of a cyprinid fish Onychostoma macrolepis by integration of Nanopore Sequencing, Bionano and Hi-C technology.</title>
        <authorList>
            <person name="Wang D."/>
        </authorList>
    </citation>
    <scope>NUCLEOTIDE SEQUENCE [LARGE SCALE GENOMIC DNA]</scope>
    <source>
        <strain evidence="11">SWU-2019</strain>
        <tissue evidence="11">Muscle</tissue>
    </source>
</reference>
<gene>
    <name evidence="11" type="ORF">G5714_008496</name>
</gene>
<organism evidence="11 12">
    <name type="scientific">Onychostoma macrolepis</name>
    <dbReference type="NCBI Taxonomy" id="369639"/>
    <lineage>
        <taxon>Eukaryota</taxon>
        <taxon>Metazoa</taxon>
        <taxon>Chordata</taxon>
        <taxon>Craniata</taxon>
        <taxon>Vertebrata</taxon>
        <taxon>Euteleostomi</taxon>
        <taxon>Actinopterygii</taxon>
        <taxon>Neopterygii</taxon>
        <taxon>Teleostei</taxon>
        <taxon>Ostariophysi</taxon>
        <taxon>Cypriniformes</taxon>
        <taxon>Cyprinidae</taxon>
        <taxon>Acrossocheilinae</taxon>
        <taxon>Onychostoma</taxon>
    </lineage>
</organism>
<evidence type="ECO:0000256" key="8">
    <source>
        <dbReference type="SAM" id="Phobius"/>
    </source>
</evidence>
<keyword evidence="8" id="KW-0812">Transmembrane</keyword>
<dbReference type="GO" id="GO:0009617">
    <property type="term" value="P:response to bacterium"/>
    <property type="evidence" value="ECO:0007669"/>
    <property type="project" value="TreeGrafter"/>
</dbReference>
<dbReference type="InterPro" id="IPR052051">
    <property type="entry name" value="TCR_complex_component"/>
</dbReference>
<dbReference type="SUPFAM" id="SSF48726">
    <property type="entry name" value="Immunoglobulin"/>
    <property type="match status" value="1"/>
</dbReference>
<feature type="chain" id="PRO_5029868540" description="Ig-like domain-containing protein" evidence="9">
    <location>
        <begin position="22"/>
        <end position="337"/>
    </location>
</feature>
<keyword evidence="3 9" id="KW-0732">Signal</keyword>
<dbReference type="PANTHER" id="PTHR19433">
    <property type="entry name" value="T-CELL RECEPTOR ALPHA CHAIN V REGION-RELATED"/>
    <property type="match status" value="1"/>
</dbReference>
<keyword evidence="5 8" id="KW-0472">Membrane</keyword>
<evidence type="ECO:0000256" key="1">
    <source>
        <dbReference type="ARBA" id="ARBA00004236"/>
    </source>
</evidence>
<dbReference type="GO" id="GO:0002376">
    <property type="term" value="P:immune system process"/>
    <property type="evidence" value="ECO:0007669"/>
    <property type="project" value="UniProtKB-KW"/>
</dbReference>
<evidence type="ECO:0000256" key="3">
    <source>
        <dbReference type="ARBA" id="ARBA00022729"/>
    </source>
</evidence>
<dbReference type="InterPro" id="IPR013106">
    <property type="entry name" value="Ig_V-set"/>
</dbReference>
<protein>
    <recommendedName>
        <fullName evidence="10">Ig-like domain-containing protein</fullName>
    </recommendedName>
</protein>
<evidence type="ECO:0000256" key="5">
    <source>
        <dbReference type="ARBA" id="ARBA00023136"/>
    </source>
</evidence>
<dbReference type="PANTHER" id="PTHR19433:SF133">
    <property type="entry name" value="IMMUNE-TYPE RECEPTOR 5 PRECURSOR-RELATED"/>
    <property type="match status" value="1"/>
</dbReference>
<keyword evidence="4" id="KW-0391">Immunity</keyword>
<dbReference type="SMART" id="SM00406">
    <property type="entry name" value="IGv"/>
    <property type="match status" value="1"/>
</dbReference>
<dbReference type="GO" id="GO:0005886">
    <property type="term" value="C:plasma membrane"/>
    <property type="evidence" value="ECO:0007669"/>
    <property type="project" value="UniProtKB-SubCell"/>
</dbReference>
<evidence type="ECO:0000256" key="6">
    <source>
        <dbReference type="ARBA" id="ARBA00023157"/>
    </source>
</evidence>
<proteinExistence type="predicted"/>
<dbReference type="InterPro" id="IPR013783">
    <property type="entry name" value="Ig-like_fold"/>
</dbReference>
<keyword evidence="7" id="KW-0325">Glycoprotein</keyword>
<feature type="domain" description="Ig-like" evidence="10">
    <location>
        <begin position="21"/>
        <end position="113"/>
    </location>
</feature>
<dbReference type="InterPro" id="IPR003599">
    <property type="entry name" value="Ig_sub"/>
</dbReference>
<evidence type="ECO:0000256" key="7">
    <source>
        <dbReference type="ARBA" id="ARBA00023180"/>
    </source>
</evidence>
<evidence type="ECO:0000256" key="2">
    <source>
        <dbReference type="ARBA" id="ARBA00022475"/>
    </source>
</evidence>
<dbReference type="PROSITE" id="PS50835">
    <property type="entry name" value="IG_LIKE"/>
    <property type="match status" value="1"/>
</dbReference>
<dbReference type="SMART" id="SM00409">
    <property type="entry name" value="IG"/>
    <property type="match status" value="2"/>
</dbReference>
<evidence type="ECO:0000256" key="4">
    <source>
        <dbReference type="ARBA" id="ARBA00022859"/>
    </source>
</evidence>
<keyword evidence="8" id="KW-1133">Transmembrane helix</keyword>
<keyword evidence="2" id="KW-1003">Cell membrane</keyword>
<evidence type="ECO:0000313" key="11">
    <source>
        <dbReference type="EMBL" id="KAF4111465.1"/>
    </source>
</evidence>
<feature type="transmembrane region" description="Helical" evidence="8">
    <location>
        <begin position="262"/>
        <end position="281"/>
    </location>
</feature>
<evidence type="ECO:0000256" key="9">
    <source>
        <dbReference type="SAM" id="SignalP"/>
    </source>
</evidence>
<dbReference type="InterPro" id="IPR007110">
    <property type="entry name" value="Ig-like_dom"/>
</dbReference>
<keyword evidence="6" id="KW-1015">Disulfide bond</keyword>
<dbReference type="AlphaFoldDB" id="A0A7J6CY12"/>
<name>A0A7J6CY12_9TELE</name>
<comment type="subcellular location">
    <subcellularLocation>
        <location evidence="1">Cell membrane</location>
    </subcellularLocation>
</comment>